<organism evidence="1">
    <name type="scientific">viral metagenome</name>
    <dbReference type="NCBI Taxonomy" id="1070528"/>
    <lineage>
        <taxon>unclassified sequences</taxon>
        <taxon>metagenomes</taxon>
        <taxon>organismal metagenomes</taxon>
    </lineage>
</organism>
<protein>
    <submittedName>
        <fullName evidence="1">Uncharacterized protein</fullName>
    </submittedName>
</protein>
<evidence type="ECO:0000313" key="1">
    <source>
        <dbReference type="EMBL" id="QHT97783.1"/>
    </source>
</evidence>
<proteinExistence type="predicted"/>
<name>A0A6C0J2A4_9ZZZZ</name>
<sequence length="99" mass="10764">MGQKLTRTEEVNEAASRGDLDQLISTYEKSGLLPNVDGANAAAIGGHLAVVQWLAQRRPPVLPDDYGRRMAAMANQNHVIDWLNSRPGALCPVAIPIYQ</sequence>
<dbReference type="EMBL" id="MN740283">
    <property type="protein sequence ID" value="QHT97783.1"/>
    <property type="molecule type" value="Genomic_DNA"/>
</dbReference>
<dbReference type="AlphaFoldDB" id="A0A6C0J2A4"/>
<reference evidence="1" key="1">
    <citation type="journal article" date="2020" name="Nature">
        <title>Giant virus diversity and host interactions through global metagenomics.</title>
        <authorList>
            <person name="Schulz F."/>
            <person name="Roux S."/>
            <person name="Paez-Espino D."/>
            <person name="Jungbluth S."/>
            <person name="Walsh D.A."/>
            <person name="Denef V.J."/>
            <person name="McMahon K.D."/>
            <person name="Konstantinidis K.T."/>
            <person name="Eloe-Fadrosh E.A."/>
            <person name="Kyrpides N.C."/>
            <person name="Woyke T."/>
        </authorList>
    </citation>
    <scope>NUCLEOTIDE SEQUENCE</scope>
    <source>
        <strain evidence="1">GVMAG-M-3300025572-1</strain>
    </source>
</reference>
<accession>A0A6C0J2A4</accession>